<evidence type="ECO:0000256" key="1">
    <source>
        <dbReference type="SAM" id="MobiDB-lite"/>
    </source>
</evidence>
<gene>
    <name evidence="2" type="ORF">PG994_006372</name>
</gene>
<comment type="caution">
    <text evidence="2">The sequence shown here is derived from an EMBL/GenBank/DDBJ whole genome shotgun (WGS) entry which is preliminary data.</text>
</comment>
<feature type="compositionally biased region" description="Low complexity" evidence="1">
    <location>
        <begin position="23"/>
        <end position="35"/>
    </location>
</feature>
<evidence type="ECO:0000313" key="3">
    <source>
        <dbReference type="Proteomes" id="UP001480595"/>
    </source>
</evidence>
<feature type="compositionally biased region" description="Polar residues" evidence="1">
    <location>
        <begin position="10"/>
        <end position="22"/>
    </location>
</feature>
<accession>A0ABR1VHH5</accession>
<dbReference type="RefSeq" id="XP_066717050.1">
    <property type="nucleotide sequence ID" value="XM_066857781.1"/>
</dbReference>
<proteinExistence type="predicted"/>
<protein>
    <submittedName>
        <fullName evidence="2">Uncharacterized protein</fullName>
    </submittedName>
</protein>
<evidence type="ECO:0000313" key="2">
    <source>
        <dbReference type="EMBL" id="KAK8069756.1"/>
    </source>
</evidence>
<name>A0ABR1VHH5_9PEZI</name>
<keyword evidence="3" id="KW-1185">Reference proteome</keyword>
<feature type="region of interest" description="Disordered" evidence="1">
    <location>
        <begin position="1"/>
        <end position="35"/>
    </location>
</feature>
<sequence length="112" mass="11517">MYGAGGSGSRMPSSMDPTPSFYSTSANTAAAAAAPTMAGAGTAMTLDELLKQAQQPQEQGELSRGVKMATTTAEPERIEVDASVNEALEGKRAQDEVLKAIFGDDSDGDEDG</sequence>
<dbReference type="GeneID" id="92090844"/>
<organism evidence="2 3">
    <name type="scientific">Apiospora phragmitis</name>
    <dbReference type="NCBI Taxonomy" id="2905665"/>
    <lineage>
        <taxon>Eukaryota</taxon>
        <taxon>Fungi</taxon>
        <taxon>Dikarya</taxon>
        <taxon>Ascomycota</taxon>
        <taxon>Pezizomycotina</taxon>
        <taxon>Sordariomycetes</taxon>
        <taxon>Xylariomycetidae</taxon>
        <taxon>Amphisphaeriales</taxon>
        <taxon>Apiosporaceae</taxon>
        <taxon>Apiospora</taxon>
    </lineage>
</organism>
<reference evidence="2 3" key="1">
    <citation type="submission" date="2023-01" db="EMBL/GenBank/DDBJ databases">
        <title>Analysis of 21 Apiospora genomes using comparative genomics revels a genus with tremendous synthesis potential of carbohydrate active enzymes and secondary metabolites.</title>
        <authorList>
            <person name="Sorensen T."/>
        </authorList>
    </citation>
    <scope>NUCLEOTIDE SEQUENCE [LARGE SCALE GENOMIC DNA]</scope>
    <source>
        <strain evidence="2 3">CBS 135458</strain>
    </source>
</reference>
<dbReference type="EMBL" id="JAQQWL010000006">
    <property type="protein sequence ID" value="KAK8069756.1"/>
    <property type="molecule type" value="Genomic_DNA"/>
</dbReference>
<feature type="region of interest" description="Disordered" evidence="1">
    <location>
        <begin position="48"/>
        <end position="76"/>
    </location>
</feature>
<dbReference type="Proteomes" id="UP001480595">
    <property type="component" value="Unassembled WGS sequence"/>
</dbReference>